<evidence type="ECO:0000313" key="4">
    <source>
        <dbReference type="Proteomes" id="UP001156856"/>
    </source>
</evidence>
<gene>
    <name evidence="2" type="ORF">GCM10007888_20820</name>
    <name evidence="1" type="ORF">MOX02_30020</name>
</gene>
<comment type="caution">
    <text evidence="1">The sequence shown here is derived from an EMBL/GenBank/DDBJ whole genome shotgun (WGS) entry which is preliminary data.</text>
</comment>
<protein>
    <submittedName>
        <fullName evidence="1">Uncharacterized protein</fullName>
    </submittedName>
</protein>
<reference evidence="2" key="4">
    <citation type="submission" date="2023-01" db="EMBL/GenBank/DDBJ databases">
        <title>Draft genome sequence of Methylobacterium oxalidis strain NBRC 107715.</title>
        <authorList>
            <person name="Sun Q."/>
            <person name="Mori K."/>
        </authorList>
    </citation>
    <scope>NUCLEOTIDE SEQUENCE</scope>
    <source>
        <strain evidence="2">NBRC 107715</strain>
    </source>
</reference>
<reference evidence="2" key="1">
    <citation type="journal article" date="2014" name="Int. J. Syst. Evol. Microbiol.">
        <title>Complete genome of a new Firmicutes species belonging to the dominant human colonic microbiota ('Ruminococcus bicirculans') reveals two chromosomes and a selective capacity to utilize plant glucans.</title>
        <authorList>
            <consortium name="NISC Comparative Sequencing Program"/>
            <person name="Wegmann U."/>
            <person name="Louis P."/>
            <person name="Goesmann A."/>
            <person name="Henrissat B."/>
            <person name="Duncan S.H."/>
            <person name="Flint H.J."/>
        </authorList>
    </citation>
    <scope>NUCLEOTIDE SEQUENCE</scope>
    <source>
        <strain evidence="2">NBRC 107715</strain>
    </source>
</reference>
<dbReference type="EMBL" id="BJZU01000057">
    <property type="protein sequence ID" value="GEP04964.1"/>
    <property type="molecule type" value="Genomic_DNA"/>
</dbReference>
<dbReference type="Proteomes" id="UP001156856">
    <property type="component" value="Unassembled WGS sequence"/>
</dbReference>
<dbReference type="Proteomes" id="UP000321960">
    <property type="component" value="Unassembled WGS sequence"/>
</dbReference>
<proteinExistence type="predicted"/>
<name>A0A512J4T2_9HYPH</name>
<dbReference type="EMBL" id="BSPK01000026">
    <property type="protein sequence ID" value="GLS63701.1"/>
    <property type="molecule type" value="Genomic_DNA"/>
</dbReference>
<accession>A0A512J4T2</accession>
<evidence type="ECO:0000313" key="3">
    <source>
        <dbReference type="Proteomes" id="UP000321960"/>
    </source>
</evidence>
<evidence type="ECO:0000313" key="2">
    <source>
        <dbReference type="EMBL" id="GLS63701.1"/>
    </source>
</evidence>
<dbReference type="AlphaFoldDB" id="A0A512J4T2"/>
<keyword evidence="4" id="KW-1185">Reference proteome</keyword>
<reference evidence="1 3" key="3">
    <citation type="submission" date="2019-07" db="EMBL/GenBank/DDBJ databases">
        <title>Whole genome shotgun sequence of Methylobacterium oxalidis NBRC 107715.</title>
        <authorList>
            <person name="Hosoyama A."/>
            <person name="Uohara A."/>
            <person name="Ohji S."/>
            <person name="Ichikawa N."/>
        </authorList>
    </citation>
    <scope>NUCLEOTIDE SEQUENCE [LARGE SCALE GENOMIC DNA]</scope>
    <source>
        <strain evidence="1 3">NBRC 107715</strain>
    </source>
</reference>
<sequence length="59" mass="6627">MAVSRVKGGSGGRVSDMDRLVWLTDRNCVYRSVKNAFGGVKARLPPLRYGREPATDRFR</sequence>
<organism evidence="1 3">
    <name type="scientific">Methylobacterium oxalidis</name>
    <dbReference type="NCBI Taxonomy" id="944322"/>
    <lineage>
        <taxon>Bacteria</taxon>
        <taxon>Pseudomonadati</taxon>
        <taxon>Pseudomonadota</taxon>
        <taxon>Alphaproteobacteria</taxon>
        <taxon>Hyphomicrobiales</taxon>
        <taxon>Methylobacteriaceae</taxon>
        <taxon>Methylobacterium</taxon>
    </lineage>
</organism>
<reference evidence="4" key="2">
    <citation type="journal article" date="2019" name="Int. J. Syst. Evol. Microbiol.">
        <title>The Global Catalogue of Microorganisms (GCM) 10K type strain sequencing project: providing services to taxonomists for standard genome sequencing and annotation.</title>
        <authorList>
            <consortium name="The Broad Institute Genomics Platform"/>
            <consortium name="The Broad Institute Genome Sequencing Center for Infectious Disease"/>
            <person name="Wu L."/>
            <person name="Ma J."/>
        </authorList>
    </citation>
    <scope>NUCLEOTIDE SEQUENCE [LARGE SCALE GENOMIC DNA]</scope>
    <source>
        <strain evidence="4">NBRC 107715</strain>
    </source>
</reference>
<evidence type="ECO:0000313" key="1">
    <source>
        <dbReference type="EMBL" id="GEP04964.1"/>
    </source>
</evidence>